<comment type="caution">
    <text evidence="3">The sequence shown here is derived from an EMBL/GenBank/DDBJ whole genome shotgun (WGS) entry which is preliminary data.</text>
</comment>
<protein>
    <recommendedName>
        <fullName evidence="2">SLH domain-containing protein</fullName>
    </recommendedName>
</protein>
<sequence length="296" mass="33087">MKHSTLLLVFGATVFMVQNAYANGQADPVISQQKEVVRDDVWVHHYSYMSAQELCQSGIWDAITGHGPDETIKRGEFVDLLLKVTGQEPPEALFNKEEELTRAEAAKWVAELTQLNTGIAGQLKPSFQDLENGDAYNDAIAYVYHTGIMGGDGTRFYPNHRLTRGQAAVILDHVLMRMPQMAREISFEKVEQDLPASVQSLIEAHKKEAGIYSVSERGFRYVVVTAGEKPTGGYSVTIDRMYETKHAIYVEASTKSPEPGTFVPMIITYPFAVAKIKETNKPVYLLRNHVIHPITK</sequence>
<dbReference type="Pfam" id="PF14343">
    <property type="entry name" value="PrcB_C"/>
    <property type="match status" value="1"/>
</dbReference>
<name>A0AAV4LHX0_9BACL</name>
<dbReference type="Pfam" id="PF00395">
    <property type="entry name" value="SLH"/>
    <property type="match status" value="1"/>
</dbReference>
<evidence type="ECO:0000259" key="2">
    <source>
        <dbReference type="PROSITE" id="PS51272"/>
    </source>
</evidence>
<feature type="signal peptide" evidence="1">
    <location>
        <begin position="1"/>
        <end position="22"/>
    </location>
</feature>
<proteinExistence type="predicted"/>
<keyword evidence="4" id="KW-1185">Reference proteome</keyword>
<dbReference type="InterPro" id="IPR025748">
    <property type="entry name" value="PrcB_C_dom"/>
</dbReference>
<feature type="domain" description="SLH" evidence="2">
    <location>
        <begin position="123"/>
        <end position="185"/>
    </location>
</feature>
<dbReference type="InterPro" id="IPR001119">
    <property type="entry name" value="SLH_dom"/>
</dbReference>
<evidence type="ECO:0000313" key="4">
    <source>
        <dbReference type="Proteomes" id="UP001057291"/>
    </source>
</evidence>
<reference evidence="3" key="1">
    <citation type="journal article" date="2023" name="Int. J. Syst. Evol. Microbiol.">
        <title>Collibacillus ludicampi gen. nov., sp. nov., a new soil bacterium of the family Alicyclobacillaceae.</title>
        <authorList>
            <person name="Jojima T."/>
            <person name="Ioku Y."/>
            <person name="Fukuta Y."/>
            <person name="Shirasaka N."/>
            <person name="Matsumura Y."/>
            <person name="Mori M."/>
        </authorList>
    </citation>
    <scope>NUCLEOTIDE SEQUENCE</scope>
    <source>
        <strain evidence="3">TP075</strain>
    </source>
</reference>
<evidence type="ECO:0000313" key="3">
    <source>
        <dbReference type="EMBL" id="GIM47233.1"/>
    </source>
</evidence>
<keyword evidence="1" id="KW-0732">Signal</keyword>
<dbReference type="RefSeq" id="WP_282200246.1">
    <property type="nucleotide sequence ID" value="NZ_BOQE01000001.1"/>
</dbReference>
<dbReference type="AlphaFoldDB" id="A0AAV4LHX0"/>
<feature type="chain" id="PRO_5043977447" description="SLH domain-containing protein" evidence="1">
    <location>
        <begin position="23"/>
        <end position="296"/>
    </location>
</feature>
<dbReference type="Proteomes" id="UP001057291">
    <property type="component" value="Unassembled WGS sequence"/>
</dbReference>
<dbReference type="EMBL" id="BOQE01000001">
    <property type="protein sequence ID" value="GIM47233.1"/>
    <property type="molecule type" value="Genomic_DNA"/>
</dbReference>
<accession>A0AAV4LHX0</accession>
<gene>
    <name evidence="3" type="ORF">DNHGIG_27820</name>
</gene>
<evidence type="ECO:0000256" key="1">
    <source>
        <dbReference type="SAM" id="SignalP"/>
    </source>
</evidence>
<dbReference type="PROSITE" id="PS51272">
    <property type="entry name" value="SLH"/>
    <property type="match status" value="1"/>
</dbReference>
<organism evidence="3 4">
    <name type="scientific">Collibacillus ludicampi</name>
    <dbReference type="NCBI Taxonomy" id="2771369"/>
    <lineage>
        <taxon>Bacteria</taxon>
        <taxon>Bacillati</taxon>
        <taxon>Bacillota</taxon>
        <taxon>Bacilli</taxon>
        <taxon>Bacillales</taxon>
        <taxon>Alicyclobacillaceae</taxon>
        <taxon>Collibacillus</taxon>
    </lineage>
</organism>